<proteinExistence type="predicted"/>
<dbReference type="Pfam" id="PF00582">
    <property type="entry name" value="Usp"/>
    <property type="match status" value="1"/>
</dbReference>
<keyword evidence="3" id="KW-1185">Reference proteome</keyword>
<evidence type="ECO:0000259" key="1">
    <source>
        <dbReference type="Pfam" id="PF00582"/>
    </source>
</evidence>
<comment type="caution">
    <text evidence="2">The sequence shown here is derived from an EMBL/GenBank/DDBJ whole genome shotgun (WGS) entry which is preliminary data.</text>
</comment>
<feature type="domain" description="UspA" evidence="1">
    <location>
        <begin position="1"/>
        <end position="37"/>
    </location>
</feature>
<dbReference type="InterPro" id="IPR006016">
    <property type="entry name" value="UspA"/>
</dbReference>
<dbReference type="Gene3D" id="3.40.50.620">
    <property type="entry name" value="HUPs"/>
    <property type="match status" value="1"/>
</dbReference>
<feature type="non-terminal residue" evidence="2">
    <location>
        <position position="37"/>
    </location>
</feature>
<dbReference type="Proteomes" id="UP001163064">
    <property type="component" value="Unassembled WGS sequence"/>
</dbReference>
<gene>
    <name evidence="2" type="ORF">OFY01_24010</name>
</gene>
<evidence type="ECO:0000313" key="2">
    <source>
        <dbReference type="EMBL" id="MCX3062766.1"/>
    </source>
</evidence>
<evidence type="ECO:0000313" key="3">
    <source>
        <dbReference type="Proteomes" id="UP001163064"/>
    </source>
</evidence>
<dbReference type="SUPFAM" id="SSF52402">
    <property type="entry name" value="Adenine nucleotide alpha hydrolases-like"/>
    <property type="match status" value="1"/>
</dbReference>
<reference evidence="2" key="1">
    <citation type="submission" date="2022-10" db="EMBL/GenBank/DDBJ databases">
        <title>Streptomyces beihaiensis sp. nov., a chitin degrading actinobacterium, isolated from shrimp pond soil.</title>
        <authorList>
            <person name="Xie J."/>
            <person name="Shen N."/>
        </authorList>
    </citation>
    <scope>NUCLEOTIDE SEQUENCE</scope>
    <source>
        <strain evidence="2">GXMU-J5</strain>
    </source>
</reference>
<protein>
    <submittedName>
        <fullName evidence="2">Universal stress protein</fullName>
    </submittedName>
</protein>
<dbReference type="EMBL" id="JAPHNL010000282">
    <property type="protein sequence ID" value="MCX3062766.1"/>
    <property type="molecule type" value="Genomic_DNA"/>
</dbReference>
<organism evidence="2 3">
    <name type="scientific">Streptomyces beihaiensis</name>
    <dbReference type="NCBI Taxonomy" id="2984495"/>
    <lineage>
        <taxon>Bacteria</taxon>
        <taxon>Bacillati</taxon>
        <taxon>Actinomycetota</taxon>
        <taxon>Actinomycetes</taxon>
        <taxon>Kitasatosporales</taxon>
        <taxon>Streptomycetaceae</taxon>
        <taxon>Streptomyces</taxon>
    </lineage>
</organism>
<sequence length="37" mass="3991">MPRTVTAGLDGTPHGRAAADWAAREARLRAVPLRLVH</sequence>
<name>A0ABT3U0D4_9ACTN</name>
<accession>A0ABT3U0D4</accession>
<dbReference type="InterPro" id="IPR014729">
    <property type="entry name" value="Rossmann-like_a/b/a_fold"/>
</dbReference>